<name>A0ABT6YU51_9BACT</name>
<accession>A0ABT6YU51</accession>
<feature type="transmembrane region" description="Helical" evidence="1">
    <location>
        <begin position="61"/>
        <end position="79"/>
    </location>
</feature>
<keyword evidence="1" id="KW-0472">Membrane</keyword>
<dbReference type="RefSeq" id="WP_205749722.1">
    <property type="nucleotide sequence ID" value="NZ_JASHID010000022.1"/>
</dbReference>
<keyword evidence="3" id="KW-1185">Reference proteome</keyword>
<feature type="transmembrane region" description="Helical" evidence="1">
    <location>
        <begin position="137"/>
        <end position="156"/>
    </location>
</feature>
<dbReference type="Proteomes" id="UP001236569">
    <property type="component" value="Unassembled WGS sequence"/>
</dbReference>
<feature type="transmembrane region" description="Helical" evidence="1">
    <location>
        <begin position="199"/>
        <end position="216"/>
    </location>
</feature>
<keyword evidence="1" id="KW-0812">Transmembrane</keyword>
<comment type="caution">
    <text evidence="2">The sequence shown here is derived from an EMBL/GenBank/DDBJ whole genome shotgun (WGS) entry which is preliminary data.</text>
</comment>
<feature type="transmembrane region" description="Helical" evidence="1">
    <location>
        <begin position="31"/>
        <end position="49"/>
    </location>
</feature>
<feature type="transmembrane region" description="Helical" evidence="1">
    <location>
        <begin position="223"/>
        <end position="243"/>
    </location>
</feature>
<sequence>MLKKIIIDSQLYVALMGTLLATFFMLEEGSFRFPTFFLIFVTYFNGYIYTKYQGVSFFNKILIINSIIALISISLIFHNHNAHRFYKWMTISFLGLLYNSQFLSTTIRKIPLLKGLYVGIVWGLVNGWLSFHYFSFSIFLMTLLFITALILPFDIRDVDTDSIVTFPQLIGIKKTKYLAYGMLISAAVLSIIYLKEQYAIAFVLTCFISMIFVFFTEKDNPDLYFSFGVETCPCLPFVIWSIFLK</sequence>
<feature type="transmembrane region" description="Helical" evidence="1">
    <location>
        <begin position="5"/>
        <end position="25"/>
    </location>
</feature>
<feature type="transmembrane region" description="Helical" evidence="1">
    <location>
        <begin position="177"/>
        <end position="193"/>
    </location>
</feature>
<evidence type="ECO:0000313" key="3">
    <source>
        <dbReference type="Proteomes" id="UP001236569"/>
    </source>
</evidence>
<keyword evidence="1" id="KW-1133">Transmembrane helix</keyword>
<gene>
    <name evidence="2" type="ORF">QM480_21675</name>
</gene>
<proteinExistence type="predicted"/>
<organism evidence="2 3">
    <name type="scientific">Flectobacillus longus</name>
    <dbReference type="NCBI Taxonomy" id="2984207"/>
    <lineage>
        <taxon>Bacteria</taxon>
        <taxon>Pseudomonadati</taxon>
        <taxon>Bacteroidota</taxon>
        <taxon>Cytophagia</taxon>
        <taxon>Cytophagales</taxon>
        <taxon>Flectobacillaceae</taxon>
        <taxon>Flectobacillus</taxon>
    </lineage>
</organism>
<evidence type="ECO:0000256" key="1">
    <source>
        <dbReference type="SAM" id="Phobius"/>
    </source>
</evidence>
<evidence type="ECO:0008006" key="4">
    <source>
        <dbReference type="Google" id="ProtNLM"/>
    </source>
</evidence>
<evidence type="ECO:0000313" key="2">
    <source>
        <dbReference type="EMBL" id="MDI9866964.1"/>
    </source>
</evidence>
<protein>
    <recommendedName>
        <fullName evidence="4">Prenyltransferase</fullName>
    </recommendedName>
</protein>
<dbReference type="EMBL" id="JASHID010000022">
    <property type="protein sequence ID" value="MDI9866964.1"/>
    <property type="molecule type" value="Genomic_DNA"/>
</dbReference>
<reference evidence="2 3" key="1">
    <citation type="submission" date="2023-05" db="EMBL/GenBank/DDBJ databases">
        <title>Novel species of genus Flectobacillus isolated from stream in China.</title>
        <authorList>
            <person name="Lu H."/>
        </authorList>
    </citation>
    <scope>NUCLEOTIDE SEQUENCE [LARGE SCALE GENOMIC DNA]</scope>
    <source>
        <strain evidence="2 3">DC10W</strain>
    </source>
</reference>